<evidence type="ECO:0000313" key="5">
    <source>
        <dbReference type="Proteomes" id="UP000193218"/>
    </source>
</evidence>
<dbReference type="Pfam" id="PF08614">
    <property type="entry name" value="ATG16"/>
    <property type="match status" value="1"/>
</dbReference>
<evidence type="ECO:0000259" key="3">
    <source>
        <dbReference type="Pfam" id="PF08614"/>
    </source>
</evidence>
<gene>
    <name evidence="4" type="ORF">BD324DRAFT_134467</name>
</gene>
<feature type="domain" description="Autophagy-related protein 16" evidence="3">
    <location>
        <begin position="19"/>
        <end position="210"/>
    </location>
</feature>
<reference evidence="4 5" key="1">
    <citation type="submission" date="2017-03" db="EMBL/GenBank/DDBJ databases">
        <title>Widespread Adenine N6-methylation of Active Genes in Fungi.</title>
        <authorList>
            <consortium name="DOE Joint Genome Institute"/>
            <person name="Mondo S.J."/>
            <person name="Dannebaum R.O."/>
            <person name="Kuo R.C."/>
            <person name="Louie K.B."/>
            <person name="Bewick A.J."/>
            <person name="Labutti K."/>
            <person name="Haridas S."/>
            <person name="Kuo A."/>
            <person name="Salamov A."/>
            <person name="Ahrendt S.R."/>
            <person name="Lau R."/>
            <person name="Bowen B.P."/>
            <person name="Lipzen A."/>
            <person name="Sullivan W."/>
            <person name="Andreopoulos W.B."/>
            <person name="Clum A."/>
            <person name="Lindquist E."/>
            <person name="Daum C."/>
            <person name="Northen T.R."/>
            <person name="Ramamoorthy G."/>
            <person name="Schmitz R.J."/>
            <person name="Gryganskyi A."/>
            <person name="Culley D."/>
            <person name="Magnuson J."/>
            <person name="James T.Y."/>
            <person name="O'Malley M.A."/>
            <person name="Stajich J.E."/>
            <person name="Spatafora J.W."/>
            <person name="Visel A."/>
            <person name="Grigoriev I.V."/>
        </authorList>
    </citation>
    <scope>NUCLEOTIDE SEQUENCE [LARGE SCALE GENOMIC DNA]</scope>
    <source>
        <strain evidence="4 5">NRRL Y-17943</strain>
    </source>
</reference>
<dbReference type="OrthoDB" id="8949486at2759"/>
<dbReference type="InParanoid" id="A0A1Y1UCK0"/>
<feature type="compositionally biased region" description="Gly residues" evidence="2">
    <location>
        <begin position="60"/>
        <end position="72"/>
    </location>
</feature>
<feature type="region of interest" description="Disordered" evidence="2">
    <location>
        <begin position="211"/>
        <end position="238"/>
    </location>
</feature>
<dbReference type="EMBL" id="NBSH01000013">
    <property type="protein sequence ID" value="ORX34795.1"/>
    <property type="molecule type" value="Genomic_DNA"/>
</dbReference>
<comment type="similarity">
    <text evidence="1">Belongs to the ATG16 family.</text>
</comment>
<comment type="caution">
    <text evidence="4">The sequence shown here is derived from an EMBL/GenBank/DDBJ whole genome shotgun (WGS) entry which is preliminary data.</text>
</comment>
<dbReference type="STRING" id="4999.A0A1Y1UCK0"/>
<keyword evidence="5" id="KW-1185">Reference proteome</keyword>
<feature type="region of interest" description="Disordered" evidence="2">
    <location>
        <begin position="57"/>
        <end position="83"/>
    </location>
</feature>
<feature type="compositionally biased region" description="Low complexity" evidence="2">
    <location>
        <begin position="73"/>
        <end position="83"/>
    </location>
</feature>
<dbReference type="Proteomes" id="UP000193218">
    <property type="component" value="Unassembled WGS sequence"/>
</dbReference>
<evidence type="ECO:0000256" key="2">
    <source>
        <dbReference type="SAM" id="MobiDB-lite"/>
    </source>
</evidence>
<protein>
    <submittedName>
        <fullName evidence="4">Autophagy-related protein 16</fullName>
    </submittedName>
</protein>
<proteinExistence type="inferred from homology"/>
<dbReference type="RefSeq" id="XP_021869037.1">
    <property type="nucleotide sequence ID" value="XM_022011999.1"/>
</dbReference>
<dbReference type="Gene3D" id="1.20.5.170">
    <property type="match status" value="1"/>
</dbReference>
<evidence type="ECO:0000313" key="4">
    <source>
        <dbReference type="EMBL" id="ORX34795.1"/>
    </source>
</evidence>
<evidence type="ECO:0000256" key="1">
    <source>
        <dbReference type="ARBA" id="ARBA00005331"/>
    </source>
</evidence>
<sequence>MSSLEKPSGLGPPAWQNTIRLRLMERQAEAELQNEVLDQYRRLSKTARDLKDRNRALLRGGAGSGSGSGPSSGEGSPVVSRPSPILSHLDAQLSTLRAELSTVYRTQAASQNRQLALSDALRDRDEEVRGLREEVRELRDARDTAVRKEKDWDERWKMRTKDLETLNDEILSLNVELSGMAQNNAALKADNASLLQRWLDKMNLTAEEMNEDFEKETTKHVGSKESGVPRDFQQGGKI</sequence>
<accession>A0A1Y1UCK0</accession>
<dbReference type="GeneID" id="33553807"/>
<dbReference type="AlphaFoldDB" id="A0A1Y1UCK0"/>
<organism evidence="4 5">
    <name type="scientific">Kockovaella imperatae</name>
    <dbReference type="NCBI Taxonomy" id="4999"/>
    <lineage>
        <taxon>Eukaryota</taxon>
        <taxon>Fungi</taxon>
        <taxon>Dikarya</taxon>
        <taxon>Basidiomycota</taxon>
        <taxon>Agaricomycotina</taxon>
        <taxon>Tremellomycetes</taxon>
        <taxon>Tremellales</taxon>
        <taxon>Cuniculitremaceae</taxon>
        <taxon>Kockovaella</taxon>
    </lineage>
</organism>
<dbReference type="InterPro" id="IPR013923">
    <property type="entry name" value="Autophagy-rel_prot_16_dom"/>
</dbReference>
<name>A0A1Y1UCK0_9TREE</name>